<name>A0A1Q5PKI7_9ACTO</name>
<evidence type="ECO:0000256" key="3">
    <source>
        <dbReference type="ARBA" id="ARBA00023136"/>
    </source>
</evidence>
<keyword evidence="5" id="KW-0449">Lipoprotein</keyword>
<dbReference type="Pfam" id="PF01547">
    <property type="entry name" value="SBP_bac_1"/>
    <property type="match status" value="1"/>
</dbReference>
<evidence type="ECO:0000256" key="1">
    <source>
        <dbReference type="ARBA" id="ARBA00022475"/>
    </source>
</evidence>
<dbReference type="EMBL" id="MPDM01000008">
    <property type="protein sequence ID" value="OKL46729.1"/>
    <property type="molecule type" value="Genomic_DNA"/>
</dbReference>
<protein>
    <recommendedName>
        <fullName evidence="9">ABC transporter substrate-binding protein</fullName>
    </recommendedName>
</protein>
<gene>
    <name evidence="7" type="ORF">BM477_07195</name>
</gene>
<keyword evidence="2 6" id="KW-0732">Signal</keyword>
<keyword evidence="3" id="KW-0472">Membrane</keyword>
<keyword evidence="1" id="KW-1003">Cell membrane</keyword>
<proteinExistence type="predicted"/>
<sequence length="432" mass="46077">MRISKKVPAMLAVLALSTAGLAACSSDDKAGDAGKTMEPSGKAVEIEYWHRLPDQDGMVKVAEAADEFNKANPNIKVKTTKFEGKADQSYDKITAAVKAGNAPCLAQADYGNVPAMLVRGELMDVTDMVAQYKDKYAAGPWGQVSPGGKTYGIPQDTGPLVYYYDKDAFDALGLKAPTTWDEYWANAKKAKEAGKASSVFLGDEAGDWFAAVQAAAGNAWFSLAGDAWKVEANSDASKKVAETWQASIDSGDTLVVDRWGDPAPFDQNVKEGKIIGYIGAAWEAAFNLGSLGKDAANWQVAQMPDAKSGPWGGSAIVVLKGCKHPEEALKYADWYNTNLKAMTSQGLVPAAKGDAPTDEKVMKLYGGQNVMAELQKAADLSNPNWIYIPTWPAVKTSLVNNMKAGVKLSENVDKAQEEAVKSLEQAGLSVAK</sequence>
<keyword evidence="4" id="KW-0564">Palmitate</keyword>
<feature type="signal peptide" evidence="6">
    <location>
        <begin position="1"/>
        <end position="22"/>
    </location>
</feature>
<dbReference type="AlphaFoldDB" id="A0A1Q5PKI7"/>
<reference evidence="8" key="1">
    <citation type="submission" date="2016-11" db="EMBL/GenBank/DDBJ databases">
        <title>Actinomyces gypaetusis sp. nov. isolated from Gypaetus barbatus in Qinghai Tibet Plateau China.</title>
        <authorList>
            <person name="Meng X."/>
        </authorList>
    </citation>
    <scope>NUCLEOTIDE SEQUENCE [LARGE SCALE GENOMIC DNA]</scope>
    <source>
        <strain evidence="8">DSM 15383</strain>
    </source>
</reference>
<evidence type="ECO:0000256" key="2">
    <source>
        <dbReference type="ARBA" id="ARBA00022729"/>
    </source>
</evidence>
<dbReference type="STRING" id="156892.BM477_07195"/>
<dbReference type="InterPro" id="IPR050490">
    <property type="entry name" value="Bact_solute-bd_prot1"/>
</dbReference>
<evidence type="ECO:0000313" key="7">
    <source>
        <dbReference type="EMBL" id="OKL46729.1"/>
    </source>
</evidence>
<dbReference type="OrthoDB" id="2515046at2"/>
<dbReference type="Gene3D" id="3.40.190.10">
    <property type="entry name" value="Periplasmic binding protein-like II"/>
    <property type="match status" value="1"/>
</dbReference>
<evidence type="ECO:0000313" key="8">
    <source>
        <dbReference type="Proteomes" id="UP000186465"/>
    </source>
</evidence>
<evidence type="ECO:0000256" key="4">
    <source>
        <dbReference type="ARBA" id="ARBA00023139"/>
    </source>
</evidence>
<dbReference type="PANTHER" id="PTHR43649">
    <property type="entry name" value="ARABINOSE-BINDING PROTEIN-RELATED"/>
    <property type="match status" value="1"/>
</dbReference>
<evidence type="ECO:0000256" key="6">
    <source>
        <dbReference type="SAM" id="SignalP"/>
    </source>
</evidence>
<dbReference type="SUPFAM" id="SSF53850">
    <property type="entry name" value="Periplasmic binding protein-like II"/>
    <property type="match status" value="1"/>
</dbReference>
<evidence type="ECO:0008006" key="9">
    <source>
        <dbReference type="Google" id="ProtNLM"/>
    </source>
</evidence>
<keyword evidence="8" id="KW-1185">Reference proteome</keyword>
<feature type="chain" id="PRO_5039539603" description="ABC transporter substrate-binding protein" evidence="6">
    <location>
        <begin position="23"/>
        <end position="432"/>
    </location>
</feature>
<dbReference type="RefSeq" id="WP_075362016.1">
    <property type="nucleotide sequence ID" value="NZ_MPDM01000008.1"/>
</dbReference>
<evidence type="ECO:0000256" key="5">
    <source>
        <dbReference type="ARBA" id="ARBA00023288"/>
    </source>
</evidence>
<dbReference type="PANTHER" id="PTHR43649:SF33">
    <property type="entry name" value="POLYGALACTURONAN_RHAMNOGALACTURONAN-BINDING PROTEIN YTCQ"/>
    <property type="match status" value="1"/>
</dbReference>
<dbReference type="PROSITE" id="PS51257">
    <property type="entry name" value="PROKAR_LIPOPROTEIN"/>
    <property type="match status" value="1"/>
</dbReference>
<accession>A0A1Q5PKI7</accession>
<comment type="caution">
    <text evidence="7">The sequence shown here is derived from an EMBL/GenBank/DDBJ whole genome shotgun (WGS) entry which is preliminary data.</text>
</comment>
<dbReference type="InterPro" id="IPR006059">
    <property type="entry name" value="SBP"/>
</dbReference>
<organism evidence="7 8">
    <name type="scientific">Boudabousia marimammalium</name>
    <dbReference type="NCBI Taxonomy" id="156892"/>
    <lineage>
        <taxon>Bacteria</taxon>
        <taxon>Bacillati</taxon>
        <taxon>Actinomycetota</taxon>
        <taxon>Actinomycetes</taxon>
        <taxon>Actinomycetales</taxon>
        <taxon>Actinomycetaceae</taxon>
        <taxon>Boudabousia</taxon>
    </lineage>
</organism>
<dbReference type="Proteomes" id="UP000186465">
    <property type="component" value="Unassembled WGS sequence"/>
</dbReference>